<evidence type="ECO:0000259" key="3">
    <source>
        <dbReference type="Pfam" id="PF02369"/>
    </source>
</evidence>
<feature type="domain" description="Big-1" evidence="3">
    <location>
        <begin position="29"/>
        <end position="117"/>
    </location>
</feature>
<sequence length="285" mass="31242">MKRLLTVLATFSLILPGAVYAATLDQNTSKVAAEKTALNADGIDNARVVVALKDTNLGSIVGATVTLTSSRGSIDEIRIEHSTTDMFGKAYFRVFSLKDGTSVFSATANGIPLTSTATIAWSGGLSFPLVTGDLIKLADDGDLSTQPDTAVYYYAKNGKRYVFPNDKCFFTWYPDFSKVQIIPGDQMSLIPIGGNVTYHPGVKMVKFQTDVKTYAVSRGGTLRWVKTEEAARGMYGLEWNTKVDDINEAFYVNYTFGWPIEYGFDYAPDVVRNSVNSIDYDKGLE</sequence>
<dbReference type="Gene3D" id="2.60.40.10">
    <property type="entry name" value="Immunoglobulins"/>
    <property type="match status" value="1"/>
</dbReference>
<evidence type="ECO:0000256" key="2">
    <source>
        <dbReference type="SAM" id="SignalP"/>
    </source>
</evidence>
<keyword evidence="2" id="KW-0732">Signal</keyword>
<proteinExistence type="inferred from homology"/>
<dbReference type="Proteomes" id="UP000176603">
    <property type="component" value="Unassembled WGS sequence"/>
</dbReference>
<comment type="similarity">
    <text evidence="1">Belongs to the intimin/invasin family.</text>
</comment>
<feature type="signal peptide" evidence="2">
    <location>
        <begin position="1"/>
        <end position="21"/>
    </location>
</feature>
<accession>A0A1F7UMN0</accession>
<gene>
    <name evidence="4" type="ORF">A3E39_00175</name>
</gene>
<evidence type="ECO:0000313" key="4">
    <source>
        <dbReference type="EMBL" id="OGL79522.1"/>
    </source>
</evidence>
<evidence type="ECO:0000313" key="5">
    <source>
        <dbReference type="Proteomes" id="UP000176603"/>
    </source>
</evidence>
<dbReference type="Pfam" id="PF02369">
    <property type="entry name" value="Big_1"/>
    <property type="match status" value="1"/>
</dbReference>
<dbReference type="AlphaFoldDB" id="A0A1F7UMN0"/>
<comment type="caution">
    <text evidence="4">The sequence shown here is derived from an EMBL/GenBank/DDBJ whole genome shotgun (WGS) entry which is preliminary data.</text>
</comment>
<dbReference type="STRING" id="1802399.A3E39_00175"/>
<name>A0A1F7UMN0_9BACT</name>
<dbReference type="InterPro" id="IPR013783">
    <property type="entry name" value="Ig-like_fold"/>
</dbReference>
<feature type="chain" id="PRO_5009533106" description="Big-1 domain-containing protein" evidence="2">
    <location>
        <begin position="22"/>
        <end position="285"/>
    </location>
</feature>
<reference evidence="4 5" key="1">
    <citation type="journal article" date="2016" name="Nat. Commun.">
        <title>Thousands of microbial genomes shed light on interconnected biogeochemical processes in an aquifer system.</title>
        <authorList>
            <person name="Anantharaman K."/>
            <person name="Brown C.T."/>
            <person name="Hug L.A."/>
            <person name="Sharon I."/>
            <person name="Castelle C.J."/>
            <person name="Probst A.J."/>
            <person name="Thomas B.C."/>
            <person name="Singh A."/>
            <person name="Wilkins M.J."/>
            <person name="Karaoz U."/>
            <person name="Brodie E.L."/>
            <person name="Williams K.H."/>
            <person name="Hubbard S.S."/>
            <person name="Banfield J.F."/>
        </authorList>
    </citation>
    <scope>NUCLEOTIDE SEQUENCE [LARGE SCALE GENOMIC DNA]</scope>
</reference>
<organism evidence="4 5">
    <name type="scientific">Candidatus Uhrbacteria bacterium RIFCSPHIGHO2_12_FULL_60_25</name>
    <dbReference type="NCBI Taxonomy" id="1802399"/>
    <lineage>
        <taxon>Bacteria</taxon>
        <taxon>Candidatus Uhriibacteriota</taxon>
    </lineage>
</organism>
<dbReference type="SUPFAM" id="SSF49373">
    <property type="entry name" value="Invasin/intimin cell-adhesion fragments"/>
    <property type="match status" value="1"/>
</dbReference>
<evidence type="ECO:0000256" key="1">
    <source>
        <dbReference type="ARBA" id="ARBA00010116"/>
    </source>
</evidence>
<dbReference type="EMBL" id="MGEH01000007">
    <property type="protein sequence ID" value="OGL79522.1"/>
    <property type="molecule type" value="Genomic_DNA"/>
</dbReference>
<dbReference type="InterPro" id="IPR003344">
    <property type="entry name" value="Big_1_dom"/>
</dbReference>
<dbReference type="InterPro" id="IPR008964">
    <property type="entry name" value="Invasin/intimin_cell_adhesion"/>
</dbReference>
<protein>
    <recommendedName>
        <fullName evidence="3">Big-1 domain-containing protein</fullName>
    </recommendedName>
</protein>